<keyword evidence="3" id="KW-1185">Reference proteome</keyword>
<evidence type="ECO:0000313" key="3">
    <source>
        <dbReference type="Proteomes" id="UP000596660"/>
    </source>
</evidence>
<dbReference type="AlphaFoldDB" id="A0A803MP69"/>
<sequence length="341" mass="38692">MYMLKVSDQYGSNGLRCMYAYDKEARLQRIRAYIDLINGAKPEELLHIFSAEPALELEDPLPIKYNNMAEQTLKELGAPKTGEDPLCIVFPELENPLKLNSGFLNLLPKFYGNADPAKEWLYEQLPSSSINSWAELEKNEDANALGGFPSQQNRNYDPFSQTYNEGWKDHPNLRYGNRPQFQQINQFKQHSQQNPSHKPASPSLEDLVKQFANQIGQVHDQGVEYQKKTDIHLHHIDTQIGKISTTLSNLESQLSNRLPSQTLANPNEHAKAVTLRSGKELAEPKMKNRAVEKEVEVRPKDIVGESKKKHDKESKKEPVGKGNSGVNFDVSRFKDVPPFPS</sequence>
<reference evidence="2" key="1">
    <citation type="journal article" date="2017" name="Nature">
        <title>The genome of Chenopodium quinoa.</title>
        <authorList>
            <person name="Jarvis D.E."/>
            <person name="Ho Y.S."/>
            <person name="Lightfoot D.J."/>
            <person name="Schmoeckel S.M."/>
            <person name="Li B."/>
            <person name="Borm T.J.A."/>
            <person name="Ohyanagi H."/>
            <person name="Mineta K."/>
            <person name="Michell C.T."/>
            <person name="Saber N."/>
            <person name="Kharbatia N.M."/>
            <person name="Rupper R.R."/>
            <person name="Sharp A.R."/>
            <person name="Dally N."/>
            <person name="Boughton B.A."/>
            <person name="Woo Y.H."/>
            <person name="Gao G."/>
            <person name="Schijlen E.G.W.M."/>
            <person name="Guo X."/>
            <person name="Momin A.A."/>
            <person name="Negrao S."/>
            <person name="Al-Babili S."/>
            <person name="Gehring C."/>
            <person name="Roessner U."/>
            <person name="Jung C."/>
            <person name="Murphy K."/>
            <person name="Arold S.T."/>
            <person name="Gojobori T."/>
            <person name="van der Linden C.G."/>
            <person name="van Loo E.N."/>
            <person name="Jellen E.N."/>
            <person name="Maughan P.J."/>
            <person name="Tester M."/>
        </authorList>
    </citation>
    <scope>NUCLEOTIDE SEQUENCE [LARGE SCALE GENOMIC DNA]</scope>
    <source>
        <strain evidence="2">cv. PI 614886</strain>
    </source>
</reference>
<reference evidence="2" key="2">
    <citation type="submission" date="2021-03" db="UniProtKB">
        <authorList>
            <consortium name="EnsemblPlants"/>
        </authorList>
    </citation>
    <scope>IDENTIFICATION</scope>
</reference>
<feature type="region of interest" description="Disordered" evidence="1">
    <location>
        <begin position="284"/>
        <end position="341"/>
    </location>
</feature>
<dbReference type="Proteomes" id="UP000596660">
    <property type="component" value="Unplaced"/>
</dbReference>
<dbReference type="EnsemblPlants" id="AUR62033070-RA">
    <property type="protein sequence ID" value="AUR62033070-RA:cds"/>
    <property type="gene ID" value="AUR62033070"/>
</dbReference>
<dbReference type="Gramene" id="AUR62033070-RA">
    <property type="protein sequence ID" value="AUR62033070-RA:cds"/>
    <property type="gene ID" value="AUR62033070"/>
</dbReference>
<evidence type="ECO:0000313" key="2">
    <source>
        <dbReference type="EnsemblPlants" id="AUR62033070-RA:cds"/>
    </source>
</evidence>
<name>A0A803MP69_CHEQI</name>
<feature type="compositionally biased region" description="Basic and acidic residues" evidence="1">
    <location>
        <begin position="284"/>
        <end position="319"/>
    </location>
</feature>
<proteinExistence type="predicted"/>
<evidence type="ECO:0000256" key="1">
    <source>
        <dbReference type="SAM" id="MobiDB-lite"/>
    </source>
</evidence>
<organism evidence="2 3">
    <name type="scientific">Chenopodium quinoa</name>
    <name type="common">Quinoa</name>
    <dbReference type="NCBI Taxonomy" id="63459"/>
    <lineage>
        <taxon>Eukaryota</taxon>
        <taxon>Viridiplantae</taxon>
        <taxon>Streptophyta</taxon>
        <taxon>Embryophyta</taxon>
        <taxon>Tracheophyta</taxon>
        <taxon>Spermatophyta</taxon>
        <taxon>Magnoliopsida</taxon>
        <taxon>eudicotyledons</taxon>
        <taxon>Gunneridae</taxon>
        <taxon>Pentapetalae</taxon>
        <taxon>Caryophyllales</taxon>
        <taxon>Chenopodiaceae</taxon>
        <taxon>Chenopodioideae</taxon>
        <taxon>Atripliceae</taxon>
        <taxon>Chenopodium</taxon>
    </lineage>
</organism>
<protein>
    <submittedName>
        <fullName evidence="2">Uncharacterized protein</fullName>
    </submittedName>
</protein>
<accession>A0A803MP69</accession>